<dbReference type="InterPro" id="IPR013154">
    <property type="entry name" value="ADH-like_N"/>
</dbReference>
<evidence type="ECO:0000313" key="3">
    <source>
        <dbReference type="Proteomes" id="UP000244161"/>
    </source>
</evidence>
<dbReference type="Pfam" id="PF08240">
    <property type="entry name" value="ADH_N"/>
    <property type="match status" value="1"/>
</dbReference>
<gene>
    <name evidence="2" type="ORF">C8U37_11330</name>
</gene>
<dbReference type="InterPro" id="IPR052711">
    <property type="entry name" value="Zinc_ADH-like"/>
</dbReference>
<dbReference type="GO" id="GO:0016491">
    <property type="term" value="F:oxidoreductase activity"/>
    <property type="evidence" value="ECO:0007669"/>
    <property type="project" value="InterPro"/>
</dbReference>
<dbReference type="InterPro" id="IPR020843">
    <property type="entry name" value="ER"/>
</dbReference>
<proteinExistence type="predicted"/>
<reference evidence="2 3" key="1">
    <citation type="submission" date="2018-04" db="EMBL/GenBank/DDBJ databases">
        <title>Genomic Encyclopedia of Archaeal and Bacterial Type Strains, Phase II (KMG-II): from individual species to whole genera.</title>
        <authorList>
            <person name="Goeker M."/>
        </authorList>
    </citation>
    <scope>NUCLEOTIDE SEQUENCE [LARGE SCALE GENOMIC DNA]</scope>
    <source>
        <strain evidence="2 3">DSM 18806</strain>
    </source>
</reference>
<dbReference type="InterPro" id="IPR011032">
    <property type="entry name" value="GroES-like_sf"/>
</dbReference>
<comment type="caution">
    <text evidence="2">The sequence shown here is derived from an EMBL/GenBank/DDBJ whole genome shotgun (WGS) entry which is preliminary data.</text>
</comment>
<dbReference type="InterPro" id="IPR036291">
    <property type="entry name" value="NAD(P)-bd_dom_sf"/>
</dbReference>
<dbReference type="SUPFAM" id="SSF51735">
    <property type="entry name" value="NAD(P)-binding Rossmann-fold domains"/>
    <property type="match status" value="1"/>
</dbReference>
<accession>A0A2T5IIF7</accession>
<sequence>MVKTLIHSGKVGLEGLKWEDRAEKPAGPSEIKIKVKVAGLNHRDLFALSQVHEKHPVVIGSDAAGIVAAVGVEVTRFKIGDEVMLYPGSGWRENSDTAPETFTILGSSEQGTMAEEIVVSEENAVHKPTHLSWEEAGVLSLSALTAYRALFTKGGVSEGMKVLIPGIGGGVANYLLQFAKAAGAIAYVTSRSQEKLGMALQHGAEKGLLHDEDWVEAMGGGKVDVVIESVGAATFDKSLDAVRRGGTIVTFGSSTGDLVTFDLRKFFYGQYTLKGSTMGSFEEYEAMVRFVEEHELHPVVDAVYPAEDFKAAFLRLENAEQTGKIALQIG</sequence>
<dbReference type="Gene3D" id="3.40.50.720">
    <property type="entry name" value="NAD(P)-binding Rossmann-like Domain"/>
    <property type="match status" value="1"/>
</dbReference>
<organism evidence="2 3">
    <name type="scientific">Trichococcus patagoniensis</name>
    <dbReference type="NCBI Taxonomy" id="382641"/>
    <lineage>
        <taxon>Bacteria</taxon>
        <taxon>Bacillati</taxon>
        <taxon>Bacillota</taxon>
        <taxon>Bacilli</taxon>
        <taxon>Lactobacillales</taxon>
        <taxon>Carnobacteriaceae</taxon>
        <taxon>Trichococcus</taxon>
    </lineage>
</organism>
<protein>
    <submittedName>
        <fullName evidence="2">Zinc-binding alcohol dehydrogenase/oxidoreductase</fullName>
    </submittedName>
</protein>
<evidence type="ECO:0000313" key="2">
    <source>
        <dbReference type="EMBL" id="PTQ83620.1"/>
    </source>
</evidence>
<dbReference type="PANTHER" id="PTHR45033:SF3">
    <property type="entry name" value="DEHYDROGENASE, PUTATIVE (AFU_ORTHOLOGUE AFUA_2G13270)-RELATED"/>
    <property type="match status" value="1"/>
</dbReference>
<dbReference type="EMBL" id="QAOM01000013">
    <property type="protein sequence ID" value="PTQ83620.1"/>
    <property type="molecule type" value="Genomic_DNA"/>
</dbReference>
<name>A0A2T5IIF7_9LACT</name>
<dbReference type="Pfam" id="PF00107">
    <property type="entry name" value="ADH_zinc_N"/>
    <property type="match status" value="1"/>
</dbReference>
<dbReference type="SUPFAM" id="SSF50129">
    <property type="entry name" value="GroES-like"/>
    <property type="match status" value="1"/>
</dbReference>
<dbReference type="RefSeq" id="WP_245879815.1">
    <property type="nucleotide sequence ID" value="NZ_QAOM01000013.1"/>
</dbReference>
<dbReference type="PANTHER" id="PTHR45033">
    <property type="match status" value="1"/>
</dbReference>
<evidence type="ECO:0000259" key="1">
    <source>
        <dbReference type="SMART" id="SM00829"/>
    </source>
</evidence>
<feature type="domain" description="Enoyl reductase (ER)" evidence="1">
    <location>
        <begin position="12"/>
        <end position="327"/>
    </location>
</feature>
<keyword evidence="3" id="KW-1185">Reference proteome</keyword>
<dbReference type="Gene3D" id="3.90.180.10">
    <property type="entry name" value="Medium-chain alcohol dehydrogenases, catalytic domain"/>
    <property type="match status" value="1"/>
</dbReference>
<dbReference type="InterPro" id="IPR013149">
    <property type="entry name" value="ADH-like_C"/>
</dbReference>
<dbReference type="Proteomes" id="UP000244161">
    <property type="component" value="Unassembled WGS sequence"/>
</dbReference>
<dbReference type="AlphaFoldDB" id="A0A2T5IIF7"/>
<dbReference type="SMART" id="SM00829">
    <property type="entry name" value="PKS_ER"/>
    <property type="match status" value="1"/>
</dbReference>